<proteinExistence type="predicted"/>
<dbReference type="KEGG" id="rei:IE4771_PD00108"/>
<gene>
    <name evidence="1" type="ORF">IE4771_PD00108</name>
</gene>
<dbReference type="HOGENOM" id="CLU_2438669_0_0_5"/>
<keyword evidence="1" id="KW-0614">Plasmid</keyword>
<dbReference type="EMBL" id="CP006990">
    <property type="protein sequence ID" value="AIC30663.1"/>
    <property type="molecule type" value="Genomic_DNA"/>
</dbReference>
<accession>A0A060I6P4</accession>
<dbReference type="AlphaFoldDB" id="A0A060I6P4"/>
<geneLocation type="plasmid" evidence="1 2">
    <name>pRetIE4771d</name>
</geneLocation>
<name>A0A060I6P4_RHIET</name>
<organism evidence="1 2">
    <name type="scientific">Rhizobium etli bv. mimosae str. IE4771</name>
    <dbReference type="NCBI Taxonomy" id="1432050"/>
    <lineage>
        <taxon>Bacteria</taxon>
        <taxon>Pseudomonadati</taxon>
        <taxon>Pseudomonadota</taxon>
        <taxon>Alphaproteobacteria</taxon>
        <taxon>Hyphomicrobiales</taxon>
        <taxon>Rhizobiaceae</taxon>
        <taxon>Rhizobium/Agrobacterium group</taxon>
        <taxon>Rhizobium</taxon>
    </lineage>
</organism>
<sequence length="90" mass="9476">MLAGLLAQQTRTCADKFRSSASLTAPHMASASTSAFAMNGCGLFRRKSPGANAIAITEAAMNERSATRWVVNEGRVSLRLDLSDGCVAID</sequence>
<evidence type="ECO:0000313" key="2">
    <source>
        <dbReference type="Proteomes" id="UP000027180"/>
    </source>
</evidence>
<reference evidence="1 2" key="1">
    <citation type="submission" date="2013-12" db="EMBL/GenBank/DDBJ databases">
        <title>Complete genome sequence of Rhizobium etli bv. mimosae IE4771.</title>
        <authorList>
            <person name="Bustos P."/>
            <person name="Santamaria R.I."/>
            <person name="Lozano L."/>
            <person name="Ormeno-Orrillo E."/>
            <person name="Rogel M.A."/>
            <person name="Romero D."/>
            <person name="Cevallos M.A."/>
            <person name="Martinez-Romero E."/>
            <person name="Gonzalez V."/>
        </authorList>
    </citation>
    <scope>NUCLEOTIDE SEQUENCE [LARGE SCALE GENOMIC DNA]</scope>
    <source>
        <strain evidence="1 2">IE4771</strain>
        <plasmid evidence="2">Plasmid pRetIE4771d</plasmid>
    </source>
</reference>
<protein>
    <submittedName>
        <fullName evidence="1">Uncharacterized protein</fullName>
    </submittedName>
</protein>
<dbReference type="Proteomes" id="UP000027180">
    <property type="component" value="Plasmid pRetIE4771d"/>
</dbReference>
<evidence type="ECO:0000313" key="1">
    <source>
        <dbReference type="EMBL" id="AIC30663.1"/>
    </source>
</evidence>